<accession>A2ET22</accession>
<reference evidence="1" key="2">
    <citation type="journal article" date="2007" name="Science">
        <title>Draft genome sequence of the sexually transmitted pathogen Trichomonas vaginalis.</title>
        <authorList>
            <person name="Carlton J.M."/>
            <person name="Hirt R.P."/>
            <person name="Silva J.C."/>
            <person name="Delcher A.L."/>
            <person name="Schatz M."/>
            <person name="Zhao Q."/>
            <person name="Wortman J.R."/>
            <person name="Bidwell S.L."/>
            <person name="Alsmark U.C.M."/>
            <person name="Besteiro S."/>
            <person name="Sicheritz-Ponten T."/>
            <person name="Noel C.J."/>
            <person name="Dacks J.B."/>
            <person name="Foster P.G."/>
            <person name="Simillion C."/>
            <person name="Van de Peer Y."/>
            <person name="Miranda-Saavedra D."/>
            <person name="Barton G.J."/>
            <person name="Westrop G.D."/>
            <person name="Mueller S."/>
            <person name="Dessi D."/>
            <person name="Fiori P.L."/>
            <person name="Ren Q."/>
            <person name="Paulsen I."/>
            <person name="Zhang H."/>
            <person name="Bastida-Corcuera F.D."/>
            <person name="Simoes-Barbosa A."/>
            <person name="Brown M.T."/>
            <person name="Hayes R.D."/>
            <person name="Mukherjee M."/>
            <person name="Okumura C.Y."/>
            <person name="Schneider R."/>
            <person name="Smith A.J."/>
            <person name="Vanacova S."/>
            <person name="Villalvazo M."/>
            <person name="Haas B.J."/>
            <person name="Pertea M."/>
            <person name="Feldblyum T.V."/>
            <person name="Utterback T.R."/>
            <person name="Shu C.L."/>
            <person name="Osoegawa K."/>
            <person name="de Jong P.J."/>
            <person name="Hrdy I."/>
            <person name="Horvathova L."/>
            <person name="Zubacova Z."/>
            <person name="Dolezal P."/>
            <person name="Malik S.B."/>
            <person name="Logsdon J.M. Jr."/>
            <person name="Henze K."/>
            <person name="Gupta A."/>
            <person name="Wang C.C."/>
            <person name="Dunne R.L."/>
            <person name="Upcroft J.A."/>
            <person name="Upcroft P."/>
            <person name="White O."/>
            <person name="Salzberg S.L."/>
            <person name="Tang P."/>
            <person name="Chiu C.-H."/>
            <person name="Lee Y.-S."/>
            <person name="Embley T.M."/>
            <person name="Coombs G.H."/>
            <person name="Mottram J.C."/>
            <person name="Tachezy J."/>
            <person name="Fraser-Liggett C.M."/>
            <person name="Johnson P.J."/>
        </authorList>
    </citation>
    <scope>NUCLEOTIDE SEQUENCE [LARGE SCALE GENOMIC DNA]</scope>
    <source>
        <strain evidence="1">G3</strain>
    </source>
</reference>
<keyword evidence="2" id="KW-1185">Reference proteome</keyword>
<reference evidence="1" key="1">
    <citation type="submission" date="2006-10" db="EMBL/GenBank/DDBJ databases">
        <authorList>
            <person name="Amadeo P."/>
            <person name="Zhao Q."/>
            <person name="Wortman J."/>
            <person name="Fraser-Liggett C."/>
            <person name="Carlton J."/>
        </authorList>
    </citation>
    <scope>NUCLEOTIDE SEQUENCE</scope>
    <source>
        <strain evidence="1">G3</strain>
    </source>
</reference>
<dbReference type="Proteomes" id="UP000001542">
    <property type="component" value="Unassembled WGS sequence"/>
</dbReference>
<gene>
    <name evidence="1" type="ORF">TVAG_298310</name>
</gene>
<dbReference type="VEuPathDB" id="TrichDB:TVAG_298310"/>
<dbReference type="EMBL" id="DS113482">
    <property type="protein sequence ID" value="EAY04211.1"/>
    <property type="molecule type" value="Genomic_DNA"/>
</dbReference>
<dbReference type="SMR" id="A2ET22"/>
<dbReference type="AlphaFoldDB" id="A2ET22"/>
<name>A2ET22_TRIV3</name>
<evidence type="ECO:0008006" key="3">
    <source>
        <dbReference type="Google" id="ProtNLM"/>
    </source>
</evidence>
<sequence length="215" mass="24414">MTNPELRQKQLEQSTQRNLLSMKMFPKTQVINYVLSIRKFNGKLAYKICLYTEDEEYLVIAAGKYSASHTFIISTSSREVEETGLFFVGKLKYHGRNTYLGSYSVNFNGPQFIPNSKIVLDKANKTMTCAMPAPDGQSYLADGTVPDGTTEIIFNTSTINFEQGALEFVVEHDEKVCLRMKQIHVDEFAVSISHPLSLFQAMAYMCSFLDHAYHF</sequence>
<dbReference type="VEuPathDB" id="TrichDB:TVAGG3_1034000"/>
<dbReference type="RefSeq" id="XP_001316434.1">
    <property type="nucleotide sequence ID" value="XM_001316399.1"/>
</dbReference>
<evidence type="ECO:0000313" key="1">
    <source>
        <dbReference type="EMBL" id="EAY04211.1"/>
    </source>
</evidence>
<proteinExistence type="predicted"/>
<evidence type="ECO:0000313" key="2">
    <source>
        <dbReference type="Proteomes" id="UP000001542"/>
    </source>
</evidence>
<dbReference type="KEGG" id="tva:4762062"/>
<organism evidence="1 2">
    <name type="scientific">Trichomonas vaginalis (strain ATCC PRA-98 / G3)</name>
    <dbReference type="NCBI Taxonomy" id="412133"/>
    <lineage>
        <taxon>Eukaryota</taxon>
        <taxon>Metamonada</taxon>
        <taxon>Parabasalia</taxon>
        <taxon>Trichomonadida</taxon>
        <taxon>Trichomonadidae</taxon>
        <taxon>Trichomonas</taxon>
    </lineage>
</organism>
<protein>
    <recommendedName>
        <fullName evidence="3">Tubby C-terminal domain-containing protein</fullName>
    </recommendedName>
</protein>
<dbReference type="InParanoid" id="A2ET22"/>